<dbReference type="Proteomes" id="UP000236370">
    <property type="component" value="Unassembled WGS sequence"/>
</dbReference>
<evidence type="ECO:0000259" key="8">
    <source>
        <dbReference type="Pfam" id="PF20519"/>
    </source>
</evidence>
<accession>A0A2J8L981</accession>
<evidence type="ECO:0000313" key="10">
    <source>
        <dbReference type="Proteomes" id="UP000236370"/>
    </source>
</evidence>
<dbReference type="EMBL" id="NBAG03000300">
    <property type="protein sequence ID" value="PNI43812.1"/>
    <property type="molecule type" value="Genomic_DNA"/>
</dbReference>
<evidence type="ECO:0000256" key="4">
    <source>
        <dbReference type="ARBA" id="ARBA00022737"/>
    </source>
</evidence>
<comment type="subcellular location">
    <subcellularLocation>
        <location evidence="1">Membrane</location>
        <topology evidence="1">Multi-pass membrane protein</topology>
    </subcellularLocation>
</comment>
<keyword evidence="6 7" id="KW-0472">Membrane</keyword>
<evidence type="ECO:0000256" key="2">
    <source>
        <dbReference type="ARBA" id="ARBA00007200"/>
    </source>
</evidence>
<comment type="caution">
    <text evidence="9">The sequence shown here is derived from an EMBL/GenBank/DDBJ whole genome shotgun (WGS) entry which is preliminary data.</text>
</comment>
<dbReference type="PANTHER" id="PTHR46730:SF4">
    <property type="entry name" value="POLYCYSTIC KIDNEY DISEASE PROTEIN 1-LIKE 1"/>
    <property type="match status" value="1"/>
</dbReference>
<feature type="non-terminal residue" evidence="9">
    <location>
        <position position="1"/>
    </location>
</feature>
<dbReference type="InterPro" id="IPR046791">
    <property type="entry name" value="Polycystin_dom"/>
</dbReference>
<evidence type="ECO:0000313" key="9">
    <source>
        <dbReference type="EMBL" id="PNI43812.1"/>
    </source>
</evidence>
<reference evidence="9 10" key="1">
    <citation type="submission" date="2017-12" db="EMBL/GenBank/DDBJ databases">
        <title>High-resolution comparative analysis of great ape genomes.</title>
        <authorList>
            <person name="Pollen A."/>
            <person name="Hastie A."/>
            <person name="Hormozdiari F."/>
            <person name="Dougherty M."/>
            <person name="Liu R."/>
            <person name="Chaisson M."/>
            <person name="Hoppe E."/>
            <person name="Hill C."/>
            <person name="Pang A."/>
            <person name="Hillier L."/>
            <person name="Baker C."/>
            <person name="Armstrong J."/>
            <person name="Shendure J."/>
            <person name="Paten B."/>
            <person name="Wilson R."/>
            <person name="Chao H."/>
            <person name="Schneider V."/>
            <person name="Ventura M."/>
            <person name="Kronenberg Z."/>
            <person name="Murali S."/>
            <person name="Gordon D."/>
            <person name="Cantsilieris S."/>
            <person name="Munson K."/>
            <person name="Nelson B."/>
            <person name="Raja A."/>
            <person name="Underwood J."/>
            <person name="Diekhans M."/>
            <person name="Fiddes I."/>
            <person name="Haussler D."/>
            <person name="Eichler E."/>
        </authorList>
    </citation>
    <scope>NUCLEOTIDE SEQUENCE [LARGE SCALE GENOMIC DNA]</scope>
    <source>
        <strain evidence="9">Yerkes chimp pedigree #C0471</strain>
    </source>
</reference>
<dbReference type="PANTHER" id="PTHR46730">
    <property type="entry name" value="POLYCYSTIN-1"/>
    <property type="match status" value="1"/>
</dbReference>
<evidence type="ECO:0000256" key="6">
    <source>
        <dbReference type="ARBA" id="ARBA00023136"/>
    </source>
</evidence>
<evidence type="ECO:0000256" key="1">
    <source>
        <dbReference type="ARBA" id="ARBA00004141"/>
    </source>
</evidence>
<keyword evidence="3 7" id="KW-0812">Transmembrane</keyword>
<keyword evidence="4" id="KW-0677">Repeat</keyword>
<evidence type="ECO:0000256" key="3">
    <source>
        <dbReference type="ARBA" id="ARBA00022692"/>
    </source>
</evidence>
<feature type="domain" description="Polycystin" evidence="8">
    <location>
        <begin position="32"/>
        <end position="102"/>
    </location>
</feature>
<sequence>VGGPEDPYLIDPENQNMTLNGPGGCGAREDCVLSLGRTRTEAHTALSRLRASMWIDRSTRAVSVHFTLYNPPTQLFTSVSLRVEILPTGSLVPSSLVESFSIFRSDSALQYHLMLPQLVFLALSLIHLCVQLYRMMDKGVLSYWRKPRNWLEVASLVSFSFEK</sequence>
<name>A0A2J8L981_PANTR</name>
<feature type="transmembrane region" description="Helical" evidence="7">
    <location>
        <begin position="113"/>
        <end position="133"/>
    </location>
</feature>
<dbReference type="AlphaFoldDB" id="A0A2J8L981"/>
<dbReference type="Pfam" id="PF20519">
    <property type="entry name" value="Polycystin_dom"/>
    <property type="match status" value="1"/>
</dbReference>
<gene>
    <name evidence="9" type="ORF">CK820_G0031429</name>
</gene>
<evidence type="ECO:0000256" key="5">
    <source>
        <dbReference type="ARBA" id="ARBA00022989"/>
    </source>
</evidence>
<organism evidence="9 10">
    <name type="scientific">Pan troglodytes</name>
    <name type="common">Chimpanzee</name>
    <dbReference type="NCBI Taxonomy" id="9598"/>
    <lineage>
        <taxon>Eukaryota</taxon>
        <taxon>Metazoa</taxon>
        <taxon>Chordata</taxon>
        <taxon>Craniata</taxon>
        <taxon>Vertebrata</taxon>
        <taxon>Euteleostomi</taxon>
        <taxon>Mammalia</taxon>
        <taxon>Eutheria</taxon>
        <taxon>Euarchontoglires</taxon>
        <taxon>Primates</taxon>
        <taxon>Haplorrhini</taxon>
        <taxon>Catarrhini</taxon>
        <taxon>Hominidae</taxon>
        <taxon>Pan</taxon>
    </lineage>
</organism>
<comment type="similarity">
    <text evidence="2">Belongs to the polycystin family.</text>
</comment>
<proteinExistence type="inferred from homology"/>
<evidence type="ECO:0000256" key="7">
    <source>
        <dbReference type="SAM" id="Phobius"/>
    </source>
</evidence>
<keyword evidence="5 7" id="KW-1133">Transmembrane helix</keyword>
<dbReference type="GO" id="GO:0016020">
    <property type="term" value="C:membrane"/>
    <property type="evidence" value="ECO:0007669"/>
    <property type="project" value="UniProtKB-SubCell"/>
</dbReference>
<protein>
    <submittedName>
        <fullName evidence="9">PKD1L1 isoform 4</fullName>
    </submittedName>
</protein>